<keyword evidence="2" id="KW-0285">Flavoprotein</keyword>
<dbReference type="PANTHER" id="PTHR45846">
    <property type="entry name" value="TRNA-DIHYDROURIDINE(47) SYNTHASE [NAD(P)(+)]-LIKE"/>
    <property type="match status" value="1"/>
</dbReference>
<sequence length="401" mass="43074">MTVAAPVLPPLQIGPHTIDSPVVLAPMAGITNRAFRRLCREYGDEGLAAAGGTDASGSSCLYVSEMITSRALVERTPVSMKLIEHDPGESPRSVQLYGVDPVTVGAAVRMLVEENRADHVDLNFGCPVPKVTRKGGGSALPWKTELFRGIVRSAVREAGANGIPVTVKMRVGIDVDHETFLDAGRIAEDEGVAAVALHARTAAQAYSGEADWSRIAELKQAVTSVPVLGNGDIWSAEDAVRMVEETGCDGVVVGRGCLGRPWLFTDLAAAFAGSRVRVEPTLEEVCRVLRRHAELLVDFHGDEGKGCRDIRKHIAWYTKGFRVGGQLRHQLALVDTLSDLDRLIEGLDLDQGWPRDGADGQRGRAGSPRVVALPDRWLESRELDEAQRAAVAQAELDVSGG</sequence>
<name>A0A285VLJ2_9MICO</name>
<keyword evidence="4" id="KW-0819">tRNA processing</keyword>
<dbReference type="Pfam" id="PF01207">
    <property type="entry name" value="Dus"/>
    <property type="match status" value="1"/>
</dbReference>
<dbReference type="InterPro" id="IPR024036">
    <property type="entry name" value="tRNA-dHydroUridine_Synthase_C"/>
</dbReference>
<dbReference type="PROSITE" id="PS01136">
    <property type="entry name" value="UPF0034"/>
    <property type="match status" value="1"/>
</dbReference>
<dbReference type="SUPFAM" id="SSF51395">
    <property type="entry name" value="FMN-linked oxidoreductases"/>
    <property type="match status" value="1"/>
</dbReference>
<dbReference type="Proteomes" id="UP000219688">
    <property type="component" value="Unassembled WGS sequence"/>
</dbReference>
<dbReference type="InterPro" id="IPR018517">
    <property type="entry name" value="tRNA_hU_synthase_CS"/>
</dbReference>
<gene>
    <name evidence="8" type="ORF">SAMN05421879_10479</name>
</gene>
<evidence type="ECO:0000256" key="6">
    <source>
        <dbReference type="ARBA" id="ARBA00023002"/>
    </source>
</evidence>
<evidence type="ECO:0000256" key="3">
    <source>
        <dbReference type="ARBA" id="ARBA00022643"/>
    </source>
</evidence>
<proteinExistence type="predicted"/>
<dbReference type="NCBIfam" id="TIGR00737">
    <property type="entry name" value="nifR3_yhdG"/>
    <property type="match status" value="1"/>
</dbReference>
<evidence type="ECO:0000259" key="7">
    <source>
        <dbReference type="Pfam" id="PF01207"/>
    </source>
</evidence>
<evidence type="ECO:0000313" key="8">
    <source>
        <dbReference type="EMBL" id="SOC54954.1"/>
    </source>
</evidence>
<dbReference type="InterPro" id="IPR013785">
    <property type="entry name" value="Aldolase_TIM"/>
</dbReference>
<evidence type="ECO:0000256" key="4">
    <source>
        <dbReference type="ARBA" id="ARBA00022694"/>
    </source>
</evidence>
<organism evidence="8 9">
    <name type="scientific">Ornithinimicrobium cerasi</name>
    <dbReference type="NCBI Taxonomy" id="2248773"/>
    <lineage>
        <taxon>Bacteria</taxon>
        <taxon>Bacillati</taxon>
        <taxon>Actinomycetota</taxon>
        <taxon>Actinomycetes</taxon>
        <taxon>Micrococcales</taxon>
        <taxon>Ornithinimicrobiaceae</taxon>
        <taxon>Ornithinimicrobium</taxon>
    </lineage>
</organism>
<keyword evidence="3" id="KW-0288">FMN</keyword>
<dbReference type="EMBL" id="OBQK01000004">
    <property type="protein sequence ID" value="SOC54954.1"/>
    <property type="molecule type" value="Genomic_DNA"/>
</dbReference>
<dbReference type="InterPro" id="IPR004652">
    <property type="entry name" value="DusB-like"/>
</dbReference>
<dbReference type="Gene3D" id="1.10.1200.80">
    <property type="entry name" value="Putative flavin oxidoreducatase, domain 2"/>
    <property type="match status" value="1"/>
</dbReference>
<dbReference type="RefSeq" id="WP_097187727.1">
    <property type="nucleotide sequence ID" value="NZ_OBQK01000004.1"/>
</dbReference>
<evidence type="ECO:0000256" key="2">
    <source>
        <dbReference type="ARBA" id="ARBA00022630"/>
    </source>
</evidence>
<protein>
    <submittedName>
        <fullName evidence="8">Putative TIM-barrel protein, nifR3 family</fullName>
    </submittedName>
</protein>
<reference evidence="9" key="1">
    <citation type="submission" date="2017-08" db="EMBL/GenBank/DDBJ databases">
        <authorList>
            <person name="Varghese N."/>
            <person name="Submissions S."/>
        </authorList>
    </citation>
    <scope>NUCLEOTIDE SEQUENCE [LARGE SCALE GENOMIC DNA]</scope>
    <source>
        <strain evidence="9">USBA17B2</strain>
    </source>
</reference>
<evidence type="ECO:0000256" key="1">
    <source>
        <dbReference type="ARBA" id="ARBA00001917"/>
    </source>
</evidence>
<keyword evidence="5" id="KW-0521">NADP</keyword>
<accession>A0A285VLJ2</accession>
<dbReference type="GO" id="GO:0003723">
    <property type="term" value="F:RNA binding"/>
    <property type="evidence" value="ECO:0007669"/>
    <property type="project" value="TreeGrafter"/>
</dbReference>
<feature type="domain" description="DUS-like FMN-binding" evidence="7">
    <location>
        <begin position="24"/>
        <end position="338"/>
    </location>
</feature>
<dbReference type="InterPro" id="IPR035587">
    <property type="entry name" value="DUS-like_FMN-bd"/>
</dbReference>
<evidence type="ECO:0000256" key="5">
    <source>
        <dbReference type="ARBA" id="ARBA00022857"/>
    </source>
</evidence>
<dbReference type="GO" id="GO:0050660">
    <property type="term" value="F:flavin adenine dinucleotide binding"/>
    <property type="evidence" value="ECO:0007669"/>
    <property type="project" value="InterPro"/>
</dbReference>
<dbReference type="Gene3D" id="3.20.20.70">
    <property type="entry name" value="Aldolase class I"/>
    <property type="match status" value="1"/>
</dbReference>
<evidence type="ECO:0000313" key="9">
    <source>
        <dbReference type="Proteomes" id="UP000219688"/>
    </source>
</evidence>
<dbReference type="AlphaFoldDB" id="A0A285VLJ2"/>
<dbReference type="GO" id="GO:0017150">
    <property type="term" value="F:tRNA dihydrouridine synthase activity"/>
    <property type="evidence" value="ECO:0007669"/>
    <property type="project" value="InterPro"/>
</dbReference>
<dbReference type="CDD" id="cd02801">
    <property type="entry name" value="DUS_like_FMN"/>
    <property type="match status" value="1"/>
</dbReference>
<dbReference type="PANTHER" id="PTHR45846:SF1">
    <property type="entry name" value="TRNA-DIHYDROURIDINE(47) SYNTHASE [NAD(P)(+)]-LIKE"/>
    <property type="match status" value="1"/>
</dbReference>
<dbReference type="STRING" id="1122622.GCA_000421185_00996"/>
<keyword evidence="9" id="KW-1185">Reference proteome</keyword>
<keyword evidence="6" id="KW-0560">Oxidoreductase</keyword>
<comment type="cofactor">
    <cofactor evidence="1">
        <name>FMN</name>
        <dbReference type="ChEBI" id="CHEBI:58210"/>
    </cofactor>
</comment>